<accession>A0ABY2HDQ7</accession>
<reference evidence="1 2" key="1">
    <citation type="submission" date="2018-01" db="EMBL/GenBank/DDBJ databases">
        <title>Genome characterization of the sugarcane-associated fungus Trichoderma ghanense CCMA-1212 and their application in lignocelulose bioconversion.</title>
        <authorList>
            <person name="Steindorff A.S."/>
            <person name="Mendes T.D."/>
            <person name="Vilela E.S.D."/>
            <person name="Rodrigues D.S."/>
            <person name="Formighieri E.F."/>
            <person name="Melo I.S."/>
            <person name="Favaro L.C.L."/>
        </authorList>
    </citation>
    <scope>NUCLEOTIDE SEQUENCE [LARGE SCALE GENOMIC DNA]</scope>
    <source>
        <strain evidence="1 2">CCMA-1212</strain>
    </source>
</reference>
<proteinExistence type="predicted"/>
<gene>
    <name evidence="1" type="ORF">CCMA1212_002204</name>
</gene>
<comment type="caution">
    <text evidence="1">The sequence shown here is derived from an EMBL/GenBank/DDBJ whole genome shotgun (WGS) entry which is preliminary data.</text>
</comment>
<dbReference type="EMBL" id="PPTA01000002">
    <property type="protein sequence ID" value="TFB06124.1"/>
    <property type="molecule type" value="Genomic_DNA"/>
</dbReference>
<protein>
    <recommendedName>
        <fullName evidence="3">Secreted protein</fullName>
    </recommendedName>
</protein>
<dbReference type="Proteomes" id="UP001642720">
    <property type="component" value="Unassembled WGS sequence"/>
</dbReference>
<sequence length="51" mass="5643">MDSSVGWCCAPPYSSFFFFFSSSLPSLVPSTKRIAACRNANPRERCHCSPP</sequence>
<dbReference type="GeneID" id="300574046"/>
<evidence type="ECO:0000313" key="2">
    <source>
        <dbReference type="Proteomes" id="UP001642720"/>
    </source>
</evidence>
<organism evidence="1 2">
    <name type="scientific">Trichoderma ghanense</name>
    <dbReference type="NCBI Taxonomy" id="65468"/>
    <lineage>
        <taxon>Eukaryota</taxon>
        <taxon>Fungi</taxon>
        <taxon>Dikarya</taxon>
        <taxon>Ascomycota</taxon>
        <taxon>Pezizomycotina</taxon>
        <taxon>Sordariomycetes</taxon>
        <taxon>Hypocreomycetidae</taxon>
        <taxon>Hypocreales</taxon>
        <taxon>Hypocreaceae</taxon>
        <taxon>Trichoderma</taxon>
    </lineage>
</organism>
<dbReference type="RefSeq" id="XP_073562325.1">
    <property type="nucleotide sequence ID" value="XM_073699596.1"/>
</dbReference>
<evidence type="ECO:0000313" key="1">
    <source>
        <dbReference type="EMBL" id="TFB06124.1"/>
    </source>
</evidence>
<name>A0ABY2HDQ7_9HYPO</name>
<evidence type="ECO:0008006" key="3">
    <source>
        <dbReference type="Google" id="ProtNLM"/>
    </source>
</evidence>
<keyword evidence="2" id="KW-1185">Reference proteome</keyword>